<dbReference type="Pfam" id="PF20119">
    <property type="entry name" value="DUF6509"/>
    <property type="match status" value="1"/>
</dbReference>
<evidence type="ECO:0000313" key="1">
    <source>
        <dbReference type="EMBL" id="AST91879.1"/>
    </source>
</evidence>
<keyword evidence="2" id="KW-1185">Reference proteome</keyword>
<name>A0A223KQX6_9BACI</name>
<reference evidence="1 2" key="1">
    <citation type="submission" date="2016-12" db="EMBL/GenBank/DDBJ databases">
        <title>The whole genome sequencing and assembly of Bacillus cohnii DSM 6307T strain.</title>
        <authorList>
            <person name="Lee Y.-J."/>
            <person name="Yi H."/>
            <person name="Bahn Y.-S."/>
            <person name="Kim J.F."/>
            <person name="Lee D.-W."/>
        </authorList>
    </citation>
    <scope>NUCLEOTIDE SEQUENCE [LARGE SCALE GENOMIC DNA]</scope>
    <source>
        <strain evidence="1 2">DSM 6307</strain>
    </source>
</reference>
<sequence>MNIIKHEIEEIVDPTGILTGKRYECILHLDVEEEDELYSESGVYVKVLIAMDDNGPRLLSHHLYEEATNKYLDFELEEDELAVILSYCVEHL</sequence>
<gene>
    <name evidence="1" type="ORF">BC6307_11615</name>
</gene>
<dbReference type="EMBL" id="CP018866">
    <property type="protein sequence ID" value="AST91879.1"/>
    <property type="molecule type" value="Genomic_DNA"/>
</dbReference>
<proteinExistence type="predicted"/>
<dbReference type="AlphaFoldDB" id="A0A223KQX6"/>
<dbReference type="KEGG" id="bcoh:BC6307_11615"/>
<protein>
    <submittedName>
        <fullName evidence="1">Pullulanase</fullName>
    </submittedName>
</protein>
<dbReference type="Proteomes" id="UP000215224">
    <property type="component" value="Chromosome"/>
</dbReference>
<organism evidence="1 2">
    <name type="scientific">Sutcliffiella cohnii</name>
    <dbReference type="NCBI Taxonomy" id="33932"/>
    <lineage>
        <taxon>Bacteria</taxon>
        <taxon>Bacillati</taxon>
        <taxon>Bacillota</taxon>
        <taxon>Bacilli</taxon>
        <taxon>Bacillales</taxon>
        <taxon>Bacillaceae</taxon>
        <taxon>Sutcliffiella</taxon>
    </lineage>
</organism>
<dbReference type="RefSeq" id="WP_066410987.1">
    <property type="nucleotide sequence ID" value="NZ_CP018866.1"/>
</dbReference>
<accession>A0A223KQX6</accession>
<evidence type="ECO:0000313" key="2">
    <source>
        <dbReference type="Proteomes" id="UP000215224"/>
    </source>
</evidence>
<dbReference type="STRING" id="1314751.GCA_001591425_00198"/>
<dbReference type="InterPro" id="IPR045424">
    <property type="entry name" value="DUF6509"/>
</dbReference>